<accession>A0A8J5UUH3</accession>
<evidence type="ECO:0000313" key="1">
    <source>
        <dbReference type="EMBL" id="KAG8043142.1"/>
    </source>
</evidence>
<dbReference type="OrthoDB" id="687274at2759"/>
<dbReference type="EMBL" id="JAAALK010001159">
    <property type="protein sequence ID" value="KAG8043142.1"/>
    <property type="molecule type" value="Genomic_DNA"/>
</dbReference>
<comment type="caution">
    <text evidence="1">The sequence shown here is derived from an EMBL/GenBank/DDBJ whole genome shotgun (WGS) entry which is preliminary data.</text>
</comment>
<reference evidence="1" key="1">
    <citation type="journal article" date="2021" name="bioRxiv">
        <title>Whole Genome Assembly and Annotation of Northern Wild Rice, Zizania palustris L., Supports a Whole Genome Duplication in the Zizania Genus.</title>
        <authorList>
            <person name="Haas M."/>
            <person name="Kono T."/>
            <person name="Macchietto M."/>
            <person name="Millas R."/>
            <person name="McGilp L."/>
            <person name="Shao M."/>
            <person name="Duquette J."/>
            <person name="Hirsch C.N."/>
            <person name="Kimball J."/>
        </authorList>
    </citation>
    <scope>NUCLEOTIDE SEQUENCE</scope>
    <source>
        <tissue evidence="1">Fresh leaf tissue</tissue>
    </source>
</reference>
<evidence type="ECO:0000313" key="2">
    <source>
        <dbReference type="Proteomes" id="UP000729402"/>
    </source>
</evidence>
<gene>
    <name evidence="1" type="ORF">GUJ93_ZPchr0586g11357</name>
</gene>
<protein>
    <submittedName>
        <fullName evidence="1">Uncharacterized protein</fullName>
    </submittedName>
</protein>
<reference evidence="1" key="2">
    <citation type="submission" date="2021-02" db="EMBL/GenBank/DDBJ databases">
        <authorList>
            <person name="Kimball J.A."/>
            <person name="Haas M.W."/>
            <person name="Macchietto M."/>
            <person name="Kono T."/>
            <person name="Duquette J."/>
            <person name="Shao M."/>
        </authorList>
    </citation>
    <scope>NUCLEOTIDE SEQUENCE</scope>
    <source>
        <tissue evidence="1">Fresh leaf tissue</tissue>
    </source>
</reference>
<organism evidence="1 2">
    <name type="scientific">Zizania palustris</name>
    <name type="common">Northern wild rice</name>
    <dbReference type="NCBI Taxonomy" id="103762"/>
    <lineage>
        <taxon>Eukaryota</taxon>
        <taxon>Viridiplantae</taxon>
        <taxon>Streptophyta</taxon>
        <taxon>Embryophyta</taxon>
        <taxon>Tracheophyta</taxon>
        <taxon>Spermatophyta</taxon>
        <taxon>Magnoliopsida</taxon>
        <taxon>Liliopsida</taxon>
        <taxon>Poales</taxon>
        <taxon>Poaceae</taxon>
        <taxon>BOP clade</taxon>
        <taxon>Oryzoideae</taxon>
        <taxon>Oryzeae</taxon>
        <taxon>Zizaniinae</taxon>
        <taxon>Zizania</taxon>
    </lineage>
</organism>
<sequence length="68" mass="7352">MQGGLVILCIGRFSGVPNIPTFPEGKGPEAFHGQVLHSMDYSKMNTTQAKDMIKGKRVTVVGYLKSAL</sequence>
<proteinExistence type="predicted"/>
<dbReference type="AlphaFoldDB" id="A0A8J5UUH3"/>
<keyword evidence="2" id="KW-1185">Reference proteome</keyword>
<dbReference type="Proteomes" id="UP000729402">
    <property type="component" value="Unassembled WGS sequence"/>
</dbReference>
<name>A0A8J5UUH3_ZIZPA</name>